<evidence type="ECO:0000256" key="2">
    <source>
        <dbReference type="ARBA" id="ARBA00006739"/>
    </source>
</evidence>
<keyword evidence="4" id="KW-0808">Transferase</keyword>
<sequence>MSRADVSVLLISWNTREETRRCLDSLAEGVTDGLRCEVIAVDNGSRDGSADMLAGYPGVRLVRNERNVGFAEAVNQAYRRATGRLILLLNSDVRFHKGALTTMVAFLRDRPGAAGVSPLYLNPDGTFQQHYVALPSFAASLALLTVLRHVPGFRRALHTFQMRGQDFSRPRLLASGSCMLLRRNALAADHVFDERFPVYWNDAILARQLAAAGRKLWMIPDAVVTHERGASCRLLGPTIRSRQLLGGLVRYLEATEPRYRLTVFRLVLLADYVVKRVAGRPVQLGLGDLRAALRGDVGPLPDGDVRDWLVLFADASPRDVRRHPAVAAATAENHRVLFVDPAGPRTRWRTEIRPAGPSVWHAAPPVALPLGHLLPPVNRLNQRIAAAALRRFLDRHAGARTLRVDDRRAIAVIDRLGEDVVLAAGAPDSAPGRSDD</sequence>
<feature type="domain" description="Glycosyltransferase 2-like" evidence="5">
    <location>
        <begin position="7"/>
        <end position="186"/>
    </location>
</feature>
<dbReference type="InterPro" id="IPR001173">
    <property type="entry name" value="Glyco_trans_2-like"/>
</dbReference>
<dbReference type="Gene3D" id="3.90.550.10">
    <property type="entry name" value="Spore Coat Polysaccharide Biosynthesis Protein SpsA, Chain A"/>
    <property type="match status" value="1"/>
</dbReference>
<proteinExistence type="inferred from homology"/>
<dbReference type="PANTHER" id="PTHR43179">
    <property type="entry name" value="RHAMNOSYLTRANSFERASE WBBL"/>
    <property type="match status" value="1"/>
</dbReference>
<comment type="caution">
    <text evidence="6">The sequence shown here is derived from an EMBL/GenBank/DDBJ whole genome shotgun (WGS) entry which is preliminary data.</text>
</comment>
<dbReference type="PANTHER" id="PTHR43179:SF12">
    <property type="entry name" value="GALACTOFURANOSYLTRANSFERASE GLFT2"/>
    <property type="match status" value="1"/>
</dbReference>
<dbReference type="Proteomes" id="UP001501570">
    <property type="component" value="Unassembled WGS sequence"/>
</dbReference>
<evidence type="ECO:0000259" key="5">
    <source>
        <dbReference type="Pfam" id="PF00535"/>
    </source>
</evidence>
<accession>A0ABP9SFM7</accession>
<dbReference type="CDD" id="cd04186">
    <property type="entry name" value="GT_2_like_c"/>
    <property type="match status" value="1"/>
</dbReference>
<dbReference type="InterPro" id="IPR029044">
    <property type="entry name" value="Nucleotide-diphossugar_trans"/>
</dbReference>
<protein>
    <recommendedName>
        <fullName evidence="5">Glycosyltransferase 2-like domain-containing protein</fullName>
    </recommendedName>
</protein>
<reference evidence="7" key="1">
    <citation type="journal article" date="2019" name="Int. J. Syst. Evol. Microbiol.">
        <title>The Global Catalogue of Microorganisms (GCM) 10K type strain sequencing project: providing services to taxonomists for standard genome sequencing and annotation.</title>
        <authorList>
            <consortium name="The Broad Institute Genomics Platform"/>
            <consortium name="The Broad Institute Genome Sequencing Center for Infectious Disease"/>
            <person name="Wu L."/>
            <person name="Ma J."/>
        </authorList>
    </citation>
    <scope>NUCLEOTIDE SEQUENCE [LARGE SCALE GENOMIC DNA]</scope>
    <source>
        <strain evidence="7">JCM 18304</strain>
    </source>
</reference>
<evidence type="ECO:0000313" key="7">
    <source>
        <dbReference type="Proteomes" id="UP001501570"/>
    </source>
</evidence>
<evidence type="ECO:0000256" key="3">
    <source>
        <dbReference type="ARBA" id="ARBA00022676"/>
    </source>
</evidence>
<dbReference type="RefSeq" id="WP_345635164.1">
    <property type="nucleotide sequence ID" value="NZ_BAABJQ010000022.1"/>
</dbReference>
<keyword evidence="7" id="KW-1185">Reference proteome</keyword>
<evidence type="ECO:0000256" key="1">
    <source>
        <dbReference type="ARBA" id="ARBA00004776"/>
    </source>
</evidence>
<keyword evidence="3" id="KW-0328">Glycosyltransferase</keyword>
<dbReference type="EMBL" id="BAABJQ010000022">
    <property type="protein sequence ID" value="GAA5194602.1"/>
    <property type="molecule type" value="Genomic_DNA"/>
</dbReference>
<gene>
    <name evidence="6" type="ORF">GCM10023322_59330</name>
</gene>
<evidence type="ECO:0000256" key="4">
    <source>
        <dbReference type="ARBA" id="ARBA00022679"/>
    </source>
</evidence>
<evidence type="ECO:0000313" key="6">
    <source>
        <dbReference type="EMBL" id="GAA5194602.1"/>
    </source>
</evidence>
<dbReference type="Pfam" id="PF00535">
    <property type="entry name" value="Glycos_transf_2"/>
    <property type="match status" value="1"/>
</dbReference>
<comment type="similarity">
    <text evidence="2">Belongs to the glycosyltransferase 2 family.</text>
</comment>
<organism evidence="6 7">
    <name type="scientific">Rugosimonospora acidiphila</name>
    <dbReference type="NCBI Taxonomy" id="556531"/>
    <lineage>
        <taxon>Bacteria</taxon>
        <taxon>Bacillati</taxon>
        <taxon>Actinomycetota</taxon>
        <taxon>Actinomycetes</taxon>
        <taxon>Micromonosporales</taxon>
        <taxon>Micromonosporaceae</taxon>
        <taxon>Rugosimonospora</taxon>
    </lineage>
</organism>
<name>A0ABP9SFM7_9ACTN</name>
<dbReference type="SUPFAM" id="SSF53448">
    <property type="entry name" value="Nucleotide-diphospho-sugar transferases"/>
    <property type="match status" value="1"/>
</dbReference>
<comment type="pathway">
    <text evidence="1">Cell wall biogenesis; cell wall polysaccharide biosynthesis.</text>
</comment>